<dbReference type="Proteomes" id="UP000053467">
    <property type="component" value="Unassembled WGS sequence"/>
</dbReference>
<accession>A0A101HYN8</accession>
<dbReference type="GO" id="GO:0000049">
    <property type="term" value="F:tRNA binding"/>
    <property type="evidence" value="ECO:0007669"/>
    <property type="project" value="UniProtKB-KW"/>
</dbReference>
<evidence type="ECO:0000256" key="2">
    <source>
        <dbReference type="ARBA" id="ARBA00022730"/>
    </source>
</evidence>
<gene>
    <name evidence="7" type="ORF">XE03_1998</name>
</gene>
<evidence type="ECO:0000259" key="6">
    <source>
        <dbReference type="SMART" id="SM00363"/>
    </source>
</evidence>
<dbReference type="InterPro" id="IPR002942">
    <property type="entry name" value="S4_RNA-bd"/>
</dbReference>
<evidence type="ECO:0000313" key="7">
    <source>
        <dbReference type="EMBL" id="KUK85533.1"/>
    </source>
</evidence>
<evidence type="ECO:0000256" key="5">
    <source>
        <dbReference type="PROSITE-ProRule" id="PRU00182"/>
    </source>
</evidence>
<reference evidence="8" key="1">
    <citation type="journal article" date="2015" name="MBio">
        <title>Genome-Resolved Metagenomic Analysis Reveals Roles for Candidate Phyla and Other Microbial Community Members in Biogeochemical Transformations in Oil Reservoirs.</title>
        <authorList>
            <person name="Hu P."/>
            <person name="Tom L."/>
            <person name="Singh A."/>
            <person name="Thomas B.C."/>
            <person name="Baker B.J."/>
            <person name="Piceno Y.M."/>
            <person name="Andersen G.L."/>
            <person name="Banfield J.F."/>
        </authorList>
    </citation>
    <scope>NUCLEOTIDE SEQUENCE [LARGE SCALE GENOMIC DNA]</scope>
</reference>
<evidence type="ECO:0000256" key="4">
    <source>
        <dbReference type="ARBA" id="ARBA00022917"/>
    </source>
</evidence>
<dbReference type="EMBL" id="LGGX01000060">
    <property type="protein sequence ID" value="KUK85533.1"/>
    <property type="molecule type" value="Genomic_DNA"/>
</dbReference>
<keyword evidence="2" id="KW-0699">rRNA-binding</keyword>
<dbReference type="SUPFAM" id="SSF55174">
    <property type="entry name" value="Alpha-L RNA-binding motif"/>
    <property type="match status" value="1"/>
</dbReference>
<dbReference type="Pfam" id="PF01479">
    <property type="entry name" value="S4"/>
    <property type="match status" value="1"/>
</dbReference>
<feature type="domain" description="RNA-binding S4" evidence="6">
    <location>
        <begin position="1"/>
        <end position="64"/>
    </location>
</feature>
<dbReference type="PROSITE" id="PS50889">
    <property type="entry name" value="S4"/>
    <property type="match status" value="1"/>
</dbReference>
<dbReference type="PIRSF" id="PIRSF038881">
    <property type="entry name" value="RNAbp_HP1423"/>
    <property type="match status" value="1"/>
</dbReference>
<proteinExistence type="predicted"/>
<dbReference type="InterPro" id="IPR036986">
    <property type="entry name" value="S4_RNA-bd_sf"/>
</dbReference>
<keyword evidence="1" id="KW-0820">tRNA-binding</keyword>
<dbReference type="CDD" id="cd00165">
    <property type="entry name" value="S4"/>
    <property type="match status" value="1"/>
</dbReference>
<evidence type="ECO:0000256" key="1">
    <source>
        <dbReference type="ARBA" id="ARBA00022555"/>
    </source>
</evidence>
<dbReference type="InterPro" id="IPR025490">
    <property type="entry name" value="RqcP"/>
</dbReference>
<sequence>MRIDKFLKASRVIKRRTEAKYACDNNCIKINGKIAKASNIIKPLDRIEIQFRDKVLEIEVLKIPAGNISVSIAHQLYRIIREEETNLN</sequence>
<dbReference type="Gene3D" id="3.10.290.10">
    <property type="entry name" value="RNA-binding S4 domain"/>
    <property type="match status" value="1"/>
</dbReference>
<keyword evidence="4" id="KW-0648">Protein biosynthesis</keyword>
<keyword evidence="3 5" id="KW-0694">RNA-binding</keyword>
<comment type="caution">
    <text evidence="7">The sequence shown here is derived from an EMBL/GenBank/DDBJ whole genome shotgun (WGS) entry which is preliminary data.</text>
</comment>
<name>A0A101HYN8_UNCT6</name>
<evidence type="ECO:0000313" key="8">
    <source>
        <dbReference type="Proteomes" id="UP000053467"/>
    </source>
</evidence>
<dbReference type="AlphaFoldDB" id="A0A101HYN8"/>
<dbReference type="GO" id="GO:0019843">
    <property type="term" value="F:rRNA binding"/>
    <property type="evidence" value="ECO:0007669"/>
    <property type="project" value="UniProtKB-KW"/>
</dbReference>
<evidence type="ECO:0000256" key="3">
    <source>
        <dbReference type="ARBA" id="ARBA00022884"/>
    </source>
</evidence>
<dbReference type="SMART" id="SM00363">
    <property type="entry name" value="S4"/>
    <property type="match status" value="1"/>
</dbReference>
<organism evidence="7 8">
    <name type="scientific">candidate division TA06 bacterium 34_109</name>
    <dbReference type="NCBI Taxonomy" id="1635277"/>
    <lineage>
        <taxon>Bacteria</taxon>
        <taxon>Bacteria division TA06</taxon>
    </lineage>
</organism>
<dbReference type="GO" id="GO:0006412">
    <property type="term" value="P:translation"/>
    <property type="evidence" value="ECO:0007669"/>
    <property type="project" value="UniProtKB-KW"/>
</dbReference>
<protein>
    <recommendedName>
        <fullName evidence="6">RNA-binding S4 domain-containing protein</fullName>
    </recommendedName>
</protein>